<accession>A0AAP0LE38</accession>
<feature type="region of interest" description="Disordered" evidence="1">
    <location>
        <begin position="263"/>
        <end position="292"/>
    </location>
</feature>
<evidence type="ECO:0000313" key="3">
    <source>
        <dbReference type="Proteomes" id="UP001420932"/>
    </source>
</evidence>
<dbReference type="Proteomes" id="UP001420932">
    <property type="component" value="Unassembled WGS sequence"/>
</dbReference>
<dbReference type="InterPro" id="IPR021916">
    <property type="entry name" value="DUF3527"/>
</dbReference>
<keyword evidence="3" id="KW-1185">Reference proteome</keyword>
<dbReference type="Pfam" id="PF12043">
    <property type="entry name" value="DUF3527"/>
    <property type="match status" value="2"/>
</dbReference>
<dbReference type="AlphaFoldDB" id="A0AAP0LE38"/>
<sequence length="798" mass="88374">MENITLSQGSQSLKLPNKPKLERPASQSYACLLDEIGKTKYDNEISVPFRSPHQEERIEYKTRKESELVKFMSNLPVYLQRVERGENLQEKALNFGVLDWGRLENWKHSQKQVHGKSPISLSSSSNLGMSSSKLENYGASNCPEGKVKKGSTNMKEHYCEYRLPDQHCAGKQKTIVLLLPKNIEKNQVSSISTQFECTRGNQRPLEANRPSFSGRSYANKEVQCTNLYSDIPHSCPPLRSFENRKVSDIKSYSSTDSRTTNILLGASELKTGSGGISEESNSSSRPYNQLDQKTAASKGRCLSPCPSTFTSGQIKRCLSSQEVSAVRHLNSTDFPVKPGPAELDASCMDNFNREKFKAHRGSSSPLKRLLDPIFKPRVVNRHHSIESMEDESTLVCDTWKSSEEVLECSKDTPVERDLHFTSSKIGADVSRLAVKLQMVQALLTVTVKDGVQSLAFAVDNNKNILTAKMKKTDISGKYDCSWVFTSYSFHKKKSGGIINRGGKGKHQDFGPKIVGQMKVSGSQGLESAEHDSKDPFILREFVLHAVEQKPTVKNIQDLELHDELAAIVVKVPKHISRNLSSEGWCCAKVGSIAEMEFPECFLKERNSCNSREGLQYEPCIRSQSLSSTKVILPSGNHGFPCKGVPSPLINRWRSGGSCDCGGWDLGCNLRILACKDQDSKGFSSSYNFSSPDHFVLFFERGAAQEKKLAFTLGTFNGGICTVNFSTSISSLQAFSICVALLHSTKLAELSEASSPIKDKVVQDFSNTIRSRIKASSRIDGDAPSTHIPFPPSSLVDRV</sequence>
<reference evidence="2 3" key="1">
    <citation type="submission" date="2024-01" db="EMBL/GenBank/DDBJ databases">
        <title>Genome assemblies of Stephania.</title>
        <authorList>
            <person name="Yang L."/>
        </authorList>
    </citation>
    <scope>NUCLEOTIDE SEQUENCE [LARGE SCALE GENOMIC DNA]</scope>
    <source>
        <strain evidence="2">YNDBR</strain>
        <tissue evidence="2">Leaf</tissue>
    </source>
</reference>
<evidence type="ECO:0000256" key="1">
    <source>
        <dbReference type="SAM" id="MobiDB-lite"/>
    </source>
</evidence>
<evidence type="ECO:0000313" key="2">
    <source>
        <dbReference type="EMBL" id="KAK9169512.1"/>
    </source>
</evidence>
<dbReference type="EMBL" id="JBBNAF010000001">
    <property type="protein sequence ID" value="KAK9169512.1"/>
    <property type="molecule type" value="Genomic_DNA"/>
</dbReference>
<gene>
    <name evidence="2" type="ORF">Syun_001652</name>
</gene>
<dbReference type="PANTHER" id="PTHR31390:SF12">
    <property type="entry name" value="PUTATIVE (DUF3527)-RELATED"/>
    <property type="match status" value="1"/>
</dbReference>
<name>A0AAP0LE38_9MAGN</name>
<feature type="region of interest" description="Disordered" evidence="1">
    <location>
        <begin position="775"/>
        <end position="798"/>
    </location>
</feature>
<dbReference type="PANTHER" id="PTHR31390">
    <property type="entry name" value="EXPRESSED PROTEIN"/>
    <property type="match status" value="1"/>
</dbReference>
<protein>
    <submittedName>
        <fullName evidence="2">Uncharacterized protein</fullName>
    </submittedName>
</protein>
<comment type="caution">
    <text evidence="2">The sequence shown here is derived from an EMBL/GenBank/DDBJ whole genome shotgun (WGS) entry which is preliminary data.</text>
</comment>
<feature type="compositionally biased region" description="Polar residues" evidence="1">
    <location>
        <begin position="1"/>
        <end position="14"/>
    </location>
</feature>
<proteinExistence type="predicted"/>
<organism evidence="2 3">
    <name type="scientific">Stephania yunnanensis</name>
    <dbReference type="NCBI Taxonomy" id="152371"/>
    <lineage>
        <taxon>Eukaryota</taxon>
        <taxon>Viridiplantae</taxon>
        <taxon>Streptophyta</taxon>
        <taxon>Embryophyta</taxon>
        <taxon>Tracheophyta</taxon>
        <taxon>Spermatophyta</taxon>
        <taxon>Magnoliopsida</taxon>
        <taxon>Ranunculales</taxon>
        <taxon>Menispermaceae</taxon>
        <taxon>Menispermoideae</taxon>
        <taxon>Cissampelideae</taxon>
        <taxon>Stephania</taxon>
    </lineage>
</organism>
<feature type="region of interest" description="Disordered" evidence="1">
    <location>
        <begin position="1"/>
        <end position="21"/>
    </location>
</feature>